<keyword evidence="2" id="KW-1185">Reference proteome</keyword>
<proteinExistence type="predicted"/>
<name>A0ABR7MCA9_9BACT</name>
<protein>
    <recommendedName>
        <fullName evidence="3">YD repeat-containing protein</fullName>
    </recommendedName>
</protein>
<dbReference type="PROSITE" id="PS51257">
    <property type="entry name" value="PROKAR_LIPOPROTEIN"/>
    <property type="match status" value="1"/>
</dbReference>
<evidence type="ECO:0000313" key="1">
    <source>
        <dbReference type="EMBL" id="MBC6492678.1"/>
    </source>
</evidence>
<evidence type="ECO:0008006" key="3">
    <source>
        <dbReference type="Google" id="ProtNLM"/>
    </source>
</evidence>
<dbReference type="Proteomes" id="UP000765802">
    <property type="component" value="Unassembled WGS sequence"/>
</dbReference>
<reference evidence="1 2" key="1">
    <citation type="submission" date="2016-07" db="EMBL/GenBank/DDBJ databases">
        <title>Genome analysis of Flavihumibacter stibioxidans YS-17.</title>
        <authorList>
            <person name="Shi K."/>
            <person name="Han Y."/>
            <person name="Wang G."/>
        </authorList>
    </citation>
    <scope>NUCLEOTIDE SEQUENCE [LARGE SCALE GENOMIC DNA]</scope>
    <source>
        <strain evidence="1 2">YS-17</strain>
    </source>
</reference>
<evidence type="ECO:0000313" key="2">
    <source>
        <dbReference type="Proteomes" id="UP000765802"/>
    </source>
</evidence>
<organism evidence="1 2">
    <name type="scientific">Flavihumibacter stibioxidans</name>
    <dbReference type="NCBI Taxonomy" id="1834163"/>
    <lineage>
        <taxon>Bacteria</taxon>
        <taxon>Pseudomonadati</taxon>
        <taxon>Bacteroidota</taxon>
        <taxon>Chitinophagia</taxon>
        <taxon>Chitinophagales</taxon>
        <taxon>Chitinophagaceae</taxon>
        <taxon>Flavihumibacter</taxon>
    </lineage>
</organism>
<accession>A0ABR7MCA9</accession>
<gene>
    <name evidence="1" type="ORF">BC349_16600</name>
</gene>
<dbReference type="EMBL" id="MBUA01000029">
    <property type="protein sequence ID" value="MBC6492678.1"/>
    <property type="molecule type" value="Genomic_DNA"/>
</dbReference>
<sequence length="520" mass="57947">MKSLIYSRLSILALFVLFLVGCSKDDVVQPGNGGNGGNPIPSPVNGEFRFMVAGLPGEQAVISGLSAVVNVVDSLQRPVWTSKKLALTYDGKYRSELLSLKQDNYRISSFLITDSSGKVRFIIPMANSAKASLVKNPLAHALPILKQSAGEQALEVARIAPGDKPEAFGYPAGTFETVEETPAQKYLKILVQPLIKIGDIVYDSIPVSYQLTTWDSAGQASMQMGYFVPGRNELSLLKSASRYNLKVIKWGTSDEITLRPADVQEGTVYSLGGSRAAKKLRSELTYKLENGTSKPETRAVYEYENDGRLSQVVHYLKRADNTTYIDMTEKFEYNGFRKPAKIKRYNTNNELIRESAFVYGNEGRVSEMTVLESGVRTTARVGYSSKPGNTGITGNYEVNTRYEYSNSNITTNYTMSFVGGNNLTDAATTSNHNSELGSYQYDFNINPYIHLNRPDLLMPEHSRHNATVEVKTYHGSYPIAVAYDFVYKYDADGYPMEVVKSYKSYLTGQFLYKIRTVYNY</sequence>
<comment type="caution">
    <text evidence="1">The sequence shown here is derived from an EMBL/GenBank/DDBJ whole genome shotgun (WGS) entry which is preliminary data.</text>
</comment>
<dbReference type="RefSeq" id="WP_187258001.1">
    <property type="nucleotide sequence ID" value="NZ_JBHULF010000019.1"/>
</dbReference>